<keyword evidence="3" id="KW-1185">Reference proteome</keyword>
<dbReference type="Proteomes" id="UP001164286">
    <property type="component" value="Unassembled WGS sequence"/>
</dbReference>
<evidence type="ECO:0000313" key="2">
    <source>
        <dbReference type="EMBL" id="KAI9633289.1"/>
    </source>
</evidence>
<dbReference type="EMBL" id="JAKWFO010000011">
    <property type="protein sequence ID" value="KAI9633289.1"/>
    <property type="molecule type" value="Genomic_DNA"/>
</dbReference>
<feature type="compositionally biased region" description="Basic and acidic residues" evidence="1">
    <location>
        <begin position="51"/>
        <end position="68"/>
    </location>
</feature>
<evidence type="ECO:0000313" key="3">
    <source>
        <dbReference type="Proteomes" id="UP001164286"/>
    </source>
</evidence>
<accession>A0AA38H6C2</accession>
<reference evidence="2" key="1">
    <citation type="journal article" date="2022" name="G3 (Bethesda)">
        <title>High quality genome of the basidiomycete yeast Dioszegia hungarica PDD-24b-2 isolated from cloud water.</title>
        <authorList>
            <person name="Jarrige D."/>
            <person name="Haridas S."/>
            <person name="Bleykasten-Grosshans C."/>
            <person name="Joly M."/>
            <person name="Nadalig T."/>
            <person name="Sancelme M."/>
            <person name="Vuilleumier S."/>
            <person name="Grigoriev I.V."/>
            <person name="Amato P."/>
            <person name="Bringel F."/>
        </authorList>
    </citation>
    <scope>NUCLEOTIDE SEQUENCE</scope>
    <source>
        <strain evidence="2">PDD-24b-2</strain>
    </source>
</reference>
<organism evidence="2 3">
    <name type="scientific">Dioszegia hungarica</name>
    <dbReference type="NCBI Taxonomy" id="4972"/>
    <lineage>
        <taxon>Eukaryota</taxon>
        <taxon>Fungi</taxon>
        <taxon>Dikarya</taxon>
        <taxon>Basidiomycota</taxon>
        <taxon>Agaricomycotina</taxon>
        <taxon>Tremellomycetes</taxon>
        <taxon>Tremellales</taxon>
        <taxon>Bulleribasidiaceae</taxon>
        <taxon>Dioszegia</taxon>
    </lineage>
</organism>
<dbReference type="AlphaFoldDB" id="A0AA38H6C2"/>
<evidence type="ECO:0000256" key="1">
    <source>
        <dbReference type="SAM" id="MobiDB-lite"/>
    </source>
</evidence>
<dbReference type="GeneID" id="77726931"/>
<name>A0AA38H6C2_9TREE</name>
<protein>
    <submittedName>
        <fullName evidence="2">Uncharacterized protein</fullName>
    </submittedName>
</protein>
<dbReference type="RefSeq" id="XP_052943066.1">
    <property type="nucleotide sequence ID" value="XM_053087726.1"/>
</dbReference>
<gene>
    <name evidence="2" type="ORF">MKK02DRAFT_29149</name>
</gene>
<comment type="caution">
    <text evidence="2">The sequence shown here is derived from an EMBL/GenBank/DDBJ whole genome shotgun (WGS) entry which is preliminary data.</text>
</comment>
<sequence>MPSRSSFPTVTGLRLTVFALEHRDERASIRHIDEEIAAAWFASRSGPSLQWHRETKGGEGEMQERMRSESSVHPTLTSSFDASSTPCHTQLIALLACFATTGDMRATENCAEAAKGLSACMASGAGGGRKGARGSINHLLGRLK</sequence>
<proteinExistence type="predicted"/>
<feature type="region of interest" description="Disordered" evidence="1">
    <location>
        <begin position="49"/>
        <end position="68"/>
    </location>
</feature>